<dbReference type="EMBL" id="KV875096">
    <property type="protein sequence ID" value="OIW30700.1"/>
    <property type="molecule type" value="Genomic_DNA"/>
</dbReference>
<feature type="domain" description="Amidase" evidence="2">
    <location>
        <begin position="201"/>
        <end position="367"/>
    </location>
</feature>
<dbReference type="Pfam" id="PF01425">
    <property type="entry name" value="Amidase"/>
    <property type="match status" value="1"/>
</dbReference>
<proteinExistence type="predicted"/>
<dbReference type="PANTHER" id="PTHR46310:SF7">
    <property type="entry name" value="AMIDASE 1"/>
    <property type="match status" value="1"/>
</dbReference>
<dbReference type="InterPro" id="IPR036928">
    <property type="entry name" value="AS_sf"/>
</dbReference>
<dbReference type="STRING" id="1408157.A0A1J7JN11"/>
<gene>
    <name evidence="3" type="ORF">CONLIGDRAFT_700236</name>
</gene>
<evidence type="ECO:0000256" key="1">
    <source>
        <dbReference type="SAM" id="SignalP"/>
    </source>
</evidence>
<dbReference type="PANTHER" id="PTHR46310">
    <property type="entry name" value="AMIDASE 1"/>
    <property type="match status" value="1"/>
</dbReference>
<keyword evidence="1" id="KW-0732">Signal</keyword>
<dbReference type="InterPro" id="IPR023631">
    <property type="entry name" value="Amidase_dom"/>
</dbReference>
<evidence type="ECO:0000313" key="3">
    <source>
        <dbReference type="EMBL" id="OIW30700.1"/>
    </source>
</evidence>
<dbReference type="AlphaFoldDB" id="A0A1J7JN11"/>
<accession>A0A1J7JN11</accession>
<reference evidence="3 4" key="1">
    <citation type="submission" date="2016-10" db="EMBL/GenBank/DDBJ databases">
        <title>Draft genome sequence of Coniochaeta ligniaria NRRL30616, a lignocellulolytic fungus for bioabatement of inhibitors in plant biomass hydrolysates.</title>
        <authorList>
            <consortium name="DOE Joint Genome Institute"/>
            <person name="Jimenez D.J."/>
            <person name="Hector R.E."/>
            <person name="Riley R."/>
            <person name="Sun H."/>
            <person name="Grigoriev I.V."/>
            <person name="Van Elsas J.D."/>
            <person name="Nichols N.N."/>
        </authorList>
    </citation>
    <scope>NUCLEOTIDE SEQUENCE [LARGE SCALE GENOMIC DNA]</scope>
    <source>
        <strain evidence="3 4">NRRL 30616</strain>
    </source>
</reference>
<evidence type="ECO:0000313" key="4">
    <source>
        <dbReference type="Proteomes" id="UP000182658"/>
    </source>
</evidence>
<keyword evidence="4" id="KW-1185">Reference proteome</keyword>
<dbReference type="SUPFAM" id="SSF75304">
    <property type="entry name" value="Amidase signature (AS) enzymes"/>
    <property type="match status" value="1"/>
</dbReference>
<dbReference type="Gene3D" id="3.90.1300.10">
    <property type="entry name" value="Amidase signature (AS) domain"/>
    <property type="match status" value="1"/>
</dbReference>
<dbReference type="InParanoid" id="A0A1J7JN11"/>
<feature type="signal peptide" evidence="1">
    <location>
        <begin position="1"/>
        <end position="26"/>
    </location>
</feature>
<evidence type="ECO:0000259" key="2">
    <source>
        <dbReference type="Pfam" id="PF01425"/>
    </source>
</evidence>
<name>A0A1J7JN11_9PEZI</name>
<dbReference type="Proteomes" id="UP000182658">
    <property type="component" value="Unassembled WGS sequence"/>
</dbReference>
<sequence>MSPSRSLLSVCSLALSFLTAASPSSAQLVSTGLSVTFNDVYYFISPYSAGRLEDPSTSVSLTKVPSVFGFKPVTVVQDAVARSDLSALFANWTAIDDVFQPAFSQAVFLAGVSCISKRATADGVSSLVLPLNNTGIPSGPYFLETATGSLYPVYRLYEDFAGSFTESLLQKPGGDFEILSAQIPGSASLTVGVPSRLYYTKTAAKPLAGIRIGVKDIYQLAGTKGSNGNRAWYNLYPVNNETGTAIQRLVDAGAQIVGLQKPSQFANGETATADWCINSLEVDYHSPFNPRGDGYQDPSSSSSGAGTSIASYDWLDIAIGSDTGGSIRGPAGSQGIFGNRPSHDLVSLDHVMPLSTALDTAGFLVRDPLIWDVANSVLYEEKYTSLATVKPNYPKTVYTLGFPTSAGNSAANAMLLNFLNALTQFVGGTATPLNLANEWATSNAGGPTLTQLLNITYATLISKEQVALVREPFYRDYAAVHDGRLPFVDPAPIARWAFGDSLPASALDQAIQNKTLFMDWFNAKFLVPVSDPTQCSSGLMLYVANTGSGNSLRNRYISAPTPPFGFSSGRISVLAEVPDHVLPIGQVASKSSVTNHDEYFPVAVDIMAAKGCDGLLVKLAQDLVNAGIIAIPEVGATITGGDILMKRRAEAMGIEHVRYVG</sequence>
<dbReference type="OrthoDB" id="5423360at2759"/>
<feature type="chain" id="PRO_5013221738" evidence="1">
    <location>
        <begin position="27"/>
        <end position="661"/>
    </location>
</feature>
<protein>
    <submittedName>
        <fullName evidence="3">Amidase signature enzyme</fullName>
    </submittedName>
</protein>
<organism evidence="3 4">
    <name type="scientific">Coniochaeta ligniaria NRRL 30616</name>
    <dbReference type="NCBI Taxonomy" id="1408157"/>
    <lineage>
        <taxon>Eukaryota</taxon>
        <taxon>Fungi</taxon>
        <taxon>Dikarya</taxon>
        <taxon>Ascomycota</taxon>
        <taxon>Pezizomycotina</taxon>
        <taxon>Sordariomycetes</taxon>
        <taxon>Sordariomycetidae</taxon>
        <taxon>Coniochaetales</taxon>
        <taxon>Coniochaetaceae</taxon>
        <taxon>Coniochaeta</taxon>
    </lineage>
</organism>